<sequence>MSKAILPSSAAPFAPRTYPSVVLDYKIPQWLTATLKRVRPAGRSLKTLKQHTESLAKILSSEIAIWALCSVMLGSPPGMIHIEAYVVHVDMVFRNEVSFKLTEETLDALESFHKEFQLAVTASYAGNWPGKEAQLKNLQKDFVQAVNIFVYRTNAEALDELEDDGSGELVCGSSEDAKAAISRLFVPMMPPPHVVYFLCPVVPYLEGTKPSAHRPIHLFEKDMLLSTQPGIRTSNANNHHNTCLDDGLDIIDAAFSPIDLVGGPIFTGEPVPDVHPISHMPTYRSIAAANVELFGGSPSSFR</sequence>
<dbReference type="STRING" id="416450.A0A1V6PK22"/>
<dbReference type="Proteomes" id="UP000191672">
    <property type="component" value="Unassembled WGS sequence"/>
</dbReference>
<dbReference type="AlphaFoldDB" id="A0A1V6PK22"/>
<accession>A0A1V6PK22</accession>
<keyword evidence="2" id="KW-1185">Reference proteome</keyword>
<gene>
    <name evidence="1" type="ORF">PENANT_c108G11513</name>
</gene>
<organism evidence="1 2">
    <name type="scientific">Penicillium antarcticum</name>
    <dbReference type="NCBI Taxonomy" id="416450"/>
    <lineage>
        <taxon>Eukaryota</taxon>
        <taxon>Fungi</taxon>
        <taxon>Dikarya</taxon>
        <taxon>Ascomycota</taxon>
        <taxon>Pezizomycotina</taxon>
        <taxon>Eurotiomycetes</taxon>
        <taxon>Eurotiomycetidae</taxon>
        <taxon>Eurotiales</taxon>
        <taxon>Aspergillaceae</taxon>
        <taxon>Penicillium</taxon>
    </lineage>
</organism>
<name>A0A1V6PK22_9EURO</name>
<reference evidence="2" key="1">
    <citation type="journal article" date="2017" name="Nat. Microbiol.">
        <title>Global analysis of biosynthetic gene clusters reveals vast potential of secondary metabolite production in Penicillium species.</title>
        <authorList>
            <person name="Nielsen J.C."/>
            <person name="Grijseels S."/>
            <person name="Prigent S."/>
            <person name="Ji B."/>
            <person name="Dainat J."/>
            <person name="Nielsen K.F."/>
            <person name="Frisvad J.C."/>
            <person name="Workman M."/>
            <person name="Nielsen J."/>
        </authorList>
    </citation>
    <scope>NUCLEOTIDE SEQUENCE [LARGE SCALE GENOMIC DNA]</scope>
    <source>
        <strain evidence="2">IBT 31811</strain>
    </source>
</reference>
<evidence type="ECO:0000313" key="2">
    <source>
        <dbReference type="Proteomes" id="UP000191672"/>
    </source>
</evidence>
<protein>
    <submittedName>
        <fullName evidence="1">Uncharacterized protein</fullName>
    </submittedName>
</protein>
<comment type="caution">
    <text evidence="1">The sequence shown here is derived from an EMBL/GenBank/DDBJ whole genome shotgun (WGS) entry which is preliminary data.</text>
</comment>
<evidence type="ECO:0000313" key="1">
    <source>
        <dbReference type="EMBL" id="OQD77379.1"/>
    </source>
</evidence>
<proteinExistence type="predicted"/>
<dbReference type="EMBL" id="MDYN01000108">
    <property type="protein sequence ID" value="OQD77379.1"/>
    <property type="molecule type" value="Genomic_DNA"/>
</dbReference>